<feature type="non-terminal residue" evidence="1">
    <location>
        <position position="206"/>
    </location>
</feature>
<dbReference type="Gene3D" id="2.60.40.1120">
    <property type="entry name" value="Carboxypeptidase-like, regulatory domain"/>
    <property type="match status" value="1"/>
</dbReference>
<comment type="caution">
    <text evidence="1">The sequence shown here is derived from an EMBL/GenBank/DDBJ whole genome shotgun (WGS) entry which is preliminary data.</text>
</comment>
<sequence length="206" mass="22554">MRGAQAQTARFTIHREHVPMEQVVHEIEKQSRYLFLFNKDIDSRRIIVSVDAENQTITQILPGLFEGTGLDYTIEGMSILVTKKTDMSGDPVSVRGKVVDPQGQPIVGASVIVRGTTVGVSTDAAGRFKLEVPAPAASRVLEISYLGYETAHVAVGTRTRFDITLREAASEIEQVVVTALGIKRQEKALSYNVQQVAPSDITMVKD</sequence>
<dbReference type="SUPFAM" id="SSF49464">
    <property type="entry name" value="Carboxypeptidase regulatory domain-like"/>
    <property type="match status" value="1"/>
</dbReference>
<accession>K1TEJ2</accession>
<dbReference type="Pfam" id="PF13715">
    <property type="entry name" value="CarbopepD_reg_2"/>
    <property type="match status" value="1"/>
</dbReference>
<dbReference type="AlphaFoldDB" id="K1TEJ2"/>
<organism evidence="1">
    <name type="scientific">human gut metagenome</name>
    <dbReference type="NCBI Taxonomy" id="408170"/>
    <lineage>
        <taxon>unclassified sequences</taxon>
        <taxon>metagenomes</taxon>
        <taxon>organismal metagenomes</taxon>
    </lineage>
</organism>
<dbReference type="InterPro" id="IPR008969">
    <property type="entry name" value="CarboxyPept-like_regulatory"/>
</dbReference>
<evidence type="ECO:0000313" key="1">
    <source>
        <dbReference type="EMBL" id="EKC57571.1"/>
    </source>
</evidence>
<proteinExistence type="predicted"/>
<gene>
    <name evidence="1" type="ORF">LEA_14296</name>
</gene>
<reference evidence="1" key="1">
    <citation type="journal article" date="2013" name="Environ. Microbiol.">
        <title>Microbiota from the distal guts of lean and obese adolescents exhibit partial functional redundancy besides clear differences in community structure.</title>
        <authorList>
            <person name="Ferrer M."/>
            <person name="Ruiz A."/>
            <person name="Lanza F."/>
            <person name="Haange S.B."/>
            <person name="Oberbach A."/>
            <person name="Till H."/>
            <person name="Bargiela R."/>
            <person name="Campoy C."/>
            <person name="Segura M.T."/>
            <person name="Richter M."/>
            <person name="von Bergen M."/>
            <person name="Seifert J."/>
            <person name="Suarez A."/>
        </authorList>
    </citation>
    <scope>NUCLEOTIDE SEQUENCE</scope>
</reference>
<protein>
    <submittedName>
        <fullName evidence="1">Protein containing Secretin/TonB, short</fullName>
    </submittedName>
</protein>
<dbReference type="EMBL" id="AJWY01009713">
    <property type="protein sequence ID" value="EKC57571.1"/>
    <property type="molecule type" value="Genomic_DNA"/>
</dbReference>
<name>K1TEJ2_9ZZZZ</name>